<organism evidence="4">
    <name type="scientific">Anopheles funestus</name>
    <name type="common">African malaria mosquito</name>
    <dbReference type="NCBI Taxonomy" id="62324"/>
    <lineage>
        <taxon>Eukaryota</taxon>
        <taxon>Metazoa</taxon>
        <taxon>Ecdysozoa</taxon>
        <taxon>Arthropoda</taxon>
        <taxon>Hexapoda</taxon>
        <taxon>Insecta</taxon>
        <taxon>Pterygota</taxon>
        <taxon>Neoptera</taxon>
        <taxon>Endopterygota</taxon>
        <taxon>Diptera</taxon>
        <taxon>Nematocera</taxon>
        <taxon>Culicoidea</taxon>
        <taxon>Culicidae</taxon>
        <taxon>Anophelinae</taxon>
        <taxon>Anopheles</taxon>
    </lineage>
</organism>
<dbReference type="VEuPathDB" id="VectorBase:AFUN2_002893"/>
<feature type="coiled-coil region" evidence="1">
    <location>
        <begin position="180"/>
        <end position="207"/>
    </location>
</feature>
<sequence>MEHSLNQRDEMNPSPASIEGPSTIKQEPLDEEMKEPKIEIPQEASFWECGAVDPLKEEIDIGETGLTVQDPFFMIEEIGIKVEPKVEKDEEIEDHGDTVDTSTKWSNLSDEVKSAGNCNVAKSPFLPEYSNIDPLSCSTCVSWTSQNCDKLNATAPVESFNSTELSSDIGSTKDISPVKSKEELDRLEEYLNNKNNMQRMATRINRLISQLDAANRFCEALFIVVSDKFLIQCSWTGNGRPGPKIAIQPYVNLQRLLQLVADKGLNRMEKPVYENILRSRLKNAKNRLRFKNMRRIYCKIKNNHLNSSHDIHSRDPLSDIRSTTEISRATSREELDMLDNLLNTEDSTQSMAEEGVNSLEKDDYENIVELKVNILETKRNDADSDTTTTMEISPVKSKEELDSLEEFLNTDNNMQDMVKCVNKLISAKHAANRFCEALYIVVNDKFLIQCSWSGYGISGPKIAMKGYVNLQRLLRLVAEADGKSLNKIDCERILKLKLKNARARLRFKGMRKIWCNRKLLTTPSLSMHETQSNDSVRETETTMEILPVKSKEELDSLEEFLTTDNNMQAMAKCLNRKISAEHAAYRFCEALYLVVNVKLLIQCSWSGYGISGPKIAMKGCVNLQRLLRLVAEADGKSLNKTDCERILKLKLKNARARLRFRGMRKIWCNRKLLTTNSLSSHESQYPESVDDTETITEISPAKSKEELDTLEEFLNTDNNMQGMAKCLNRLISAKDAANRFCEALYIVVYDKFLVQCSWSGCGISGPKIAMKGYVNLQRLLQLVADVGGNNLNNADCERILKLKLKNARTRLRFKGMKKPQCRIKLHNSNSTRCHEIQSPDPSISTESTSQITPAIWSTTEISPVQSKKDLDSLEEFLNTENNMQSMARRLNRLMSAQDVTNRFGEALHIIVSDKFLIQCSWLSGGKCSPKVGLQKYVNFVSLLRLLAENGVHTMKRAQLEKTLKLQISDAKLRLRPKRTTKSVSTQNKSEIS</sequence>
<evidence type="ECO:0000313" key="4">
    <source>
        <dbReference type="EnsemblMetazoa" id="AFUN009627-PA"/>
    </source>
</evidence>
<name>A0A182RTM4_ANOFN</name>
<proteinExistence type="predicted"/>
<evidence type="ECO:0000256" key="1">
    <source>
        <dbReference type="SAM" id="Coils"/>
    </source>
</evidence>
<dbReference type="Pfam" id="PF16064">
    <property type="entry name" value="DUF4806"/>
    <property type="match status" value="5"/>
</dbReference>
<evidence type="ECO:0000259" key="3">
    <source>
        <dbReference type="Pfam" id="PF16064"/>
    </source>
</evidence>
<feature type="domain" description="DUF4806" evidence="3">
    <location>
        <begin position="699"/>
        <end position="781"/>
    </location>
</feature>
<feature type="compositionally biased region" description="Basic and acidic residues" evidence="2">
    <location>
        <begin position="1"/>
        <end position="11"/>
    </location>
</feature>
<dbReference type="InterPro" id="IPR032071">
    <property type="entry name" value="DUF4806"/>
</dbReference>
<dbReference type="EnsemblMetazoa" id="AFUN009627-RA">
    <property type="protein sequence ID" value="AFUN009627-PA"/>
    <property type="gene ID" value="AFUN009627"/>
</dbReference>
<feature type="domain" description="DUF4806" evidence="3">
    <location>
        <begin position="174"/>
        <end position="257"/>
    </location>
</feature>
<feature type="domain" description="DUF4806" evidence="3">
    <location>
        <begin position="546"/>
        <end position="627"/>
    </location>
</feature>
<evidence type="ECO:0000256" key="2">
    <source>
        <dbReference type="SAM" id="MobiDB-lite"/>
    </source>
</evidence>
<dbReference type="STRING" id="62324.A0A182RTM4"/>
<accession>A0A182RTM4</accession>
<feature type="domain" description="DUF4806" evidence="3">
    <location>
        <begin position="862"/>
        <end position="943"/>
    </location>
</feature>
<dbReference type="PANTHER" id="PTHR34153">
    <property type="entry name" value="SI:CH211-262H13.3-RELATED-RELATED"/>
    <property type="match status" value="1"/>
</dbReference>
<dbReference type="AlphaFoldDB" id="A0A182RTM4"/>
<feature type="region of interest" description="Disordered" evidence="2">
    <location>
        <begin position="1"/>
        <end position="39"/>
    </location>
</feature>
<dbReference type="VEuPathDB" id="VectorBase:AFUN009627"/>
<reference evidence="4" key="1">
    <citation type="submission" date="2020-05" db="UniProtKB">
        <authorList>
            <consortium name="EnsemblMetazoa"/>
        </authorList>
    </citation>
    <scope>IDENTIFICATION</scope>
    <source>
        <strain evidence="4">FUMOZ</strain>
    </source>
</reference>
<protein>
    <recommendedName>
        <fullName evidence="3">DUF4806 domain-containing protein</fullName>
    </recommendedName>
</protein>
<keyword evidence="1" id="KW-0175">Coiled coil</keyword>
<feature type="domain" description="DUF4806" evidence="3">
    <location>
        <begin position="393"/>
        <end position="474"/>
    </location>
</feature>
<dbReference type="PANTHER" id="PTHR34153:SF2">
    <property type="entry name" value="SI:CH211-262H13.3-RELATED"/>
    <property type="match status" value="1"/>
</dbReference>